<dbReference type="Gene3D" id="3.30.1490.70">
    <property type="match status" value="1"/>
</dbReference>
<evidence type="ECO:0000256" key="12">
    <source>
        <dbReference type="ARBA" id="ARBA00022840"/>
    </source>
</evidence>
<evidence type="ECO:0000256" key="14">
    <source>
        <dbReference type="ARBA" id="ARBA00023125"/>
    </source>
</evidence>
<keyword evidence="8" id="KW-0547">Nucleotide-binding</keyword>
<dbReference type="NCBIfam" id="TIGR02779">
    <property type="entry name" value="NHEJ_ligase_lig"/>
    <property type="match status" value="1"/>
</dbReference>
<keyword evidence="15" id="KW-0233">DNA recombination</keyword>
<evidence type="ECO:0000256" key="6">
    <source>
        <dbReference type="ARBA" id="ARBA00022722"/>
    </source>
</evidence>
<evidence type="ECO:0000256" key="21">
    <source>
        <dbReference type="SAM" id="MobiDB-lite"/>
    </source>
</evidence>
<organism evidence="23 24">
    <name type="scientific">Legionella busanensis</name>
    <dbReference type="NCBI Taxonomy" id="190655"/>
    <lineage>
        <taxon>Bacteria</taxon>
        <taxon>Pseudomonadati</taxon>
        <taxon>Pseudomonadota</taxon>
        <taxon>Gammaproteobacteria</taxon>
        <taxon>Legionellales</taxon>
        <taxon>Legionellaceae</taxon>
        <taxon>Legionella</taxon>
    </lineage>
</organism>
<dbReference type="CDD" id="cd07971">
    <property type="entry name" value="OBF_DNA_ligase_LigD"/>
    <property type="match status" value="1"/>
</dbReference>
<feature type="region of interest" description="Disordered" evidence="21">
    <location>
        <begin position="1"/>
        <end position="25"/>
    </location>
</feature>
<dbReference type="Gene3D" id="2.40.50.140">
    <property type="entry name" value="Nucleic acid-binding proteins"/>
    <property type="match status" value="1"/>
</dbReference>
<dbReference type="GO" id="GO:0046872">
    <property type="term" value="F:metal ion binding"/>
    <property type="evidence" value="ECO:0007669"/>
    <property type="project" value="UniProtKB-KW"/>
</dbReference>
<dbReference type="InterPro" id="IPR014145">
    <property type="entry name" value="LigD_pol_dom"/>
</dbReference>
<dbReference type="GO" id="GO:0003677">
    <property type="term" value="F:DNA binding"/>
    <property type="evidence" value="ECO:0007669"/>
    <property type="project" value="UniProtKB-KW"/>
</dbReference>
<dbReference type="RefSeq" id="WP_115330029.1">
    <property type="nucleotide sequence ID" value="NZ_CAAAHP010000009.1"/>
</dbReference>
<dbReference type="GO" id="GO:0004527">
    <property type="term" value="F:exonuclease activity"/>
    <property type="evidence" value="ECO:0007669"/>
    <property type="project" value="UniProtKB-KW"/>
</dbReference>
<keyword evidence="24" id="KW-1185">Reference proteome</keyword>
<keyword evidence="5" id="KW-0548">Nucleotidyltransferase</keyword>
<dbReference type="PANTHER" id="PTHR42705:SF2">
    <property type="entry name" value="BIFUNCTIONAL NON-HOMOLOGOUS END JOINING PROTEIN LIGD"/>
    <property type="match status" value="1"/>
</dbReference>
<accession>A0A378JI22</accession>
<dbReference type="SUPFAM" id="SSF50249">
    <property type="entry name" value="Nucleic acid-binding proteins"/>
    <property type="match status" value="1"/>
</dbReference>
<name>A0A378JI22_9GAMM</name>
<dbReference type="NCBIfam" id="NF004628">
    <property type="entry name" value="PRK05972.1"/>
    <property type="match status" value="1"/>
</dbReference>
<keyword evidence="7" id="KW-0479">Metal-binding</keyword>
<feature type="region of interest" description="Disordered" evidence="21">
    <location>
        <begin position="531"/>
        <end position="554"/>
    </location>
</feature>
<evidence type="ECO:0000256" key="15">
    <source>
        <dbReference type="ARBA" id="ARBA00023172"/>
    </source>
</evidence>
<proteinExistence type="predicted"/>
<protein>
    <recommendedName>
        <fullName evidence="2">DNA ligase (ATP)</fullName>
        <ecNumber evidence="2">6.5.1.1</ecNumber>
    </recommendedName>
    <alternativeName>
        <fullName evidence="19">NHEJ DNA polymerase</fullName>
    </alternativeName>
</protein>
<reference evidence="23 24" key="1">
    <citation type="submission" date="2018-06" db="EMBL/GenBank/DDBJ databases">
        <authorList>
            <consortium name="Pathogen Informatics"/>
            <person name="Doyle S."/>
        </authorList>
    </citation>
    <scope>NUCLEOTIDE SEQUENCE [LARGE SCALE GENOMIC DNA]</scope>
    <source>
        <strain evidence="23 24">NCTC13316</strain>
    </source>
</reference>
<dbReference type="Pfam" id="PF21686">
    <property type="entry name" value="LigD_Prim-Pol"/>
    <property type="match status" value="1"/>
</dbReference>
<dbReference type="SUPFAM" id="SSF56091">
    <property type="entry name" value="DNA ligase/mRNA capping enzyme, catalytic domain"/>
    <property type="match status" value="1"/>
</dbReference>
<evidence type="ECO:0000256" key="4">
    <source>
        <dbReference type="ARBA" id="ARBA00022679"/>
    </source>
</evidence>
<dbReference type="InterPro" id="IPR014144">
    <property type="entry name" value="LigD_PE_domain"/>
</dbReference>
<keyword evidence="14" id="KW-0238">DNA-binding</keyword>
<keyword evidence="13" id="KW-0239">DNA-directed DNA polymerase</keyword>
<evidence type="ECO:0000256" key="9">
    <source>
        <dbReference type="ARBA" id="ARBA00022763"/>
    </source>
</evidence>
<dbReference type="CDD" id="cd07906">
    <property type="entry name" value="Adenylation_DNA_ligase_LigD_LigC"/>
    <property type="match status" value="1"/>
</dbReference>
<keyword evidence="4" id="KW-0808">Transferase</keyword>
<evidence type="ECO:0000313" key="23">
    <source>
        <dbReference type="EMBL" id="STX50318.1"/>
    </source>
</evidence>
<dbReference type="GO" id="GO:0003887">
    <property type="term" value="F:DNA-directed DNA polymerase activity"/>
    <property type="evidence" value="ECO:0007669"/>
    <property type="project" value="UniProtKB-KW"/>
</dbReference>
<evidence type="ECO:0000256" key="1">
    <source>
        <dbReference type="ARBA" id="ARBA00001936"/>
    </source>
</evidence>
<dbReference type="PROSITE" id="PS50160">
    <property type="entry name" value="DNA_LIGASE_A3"/>
    <property type="match status" value="1"/>
</dbReference>
<keyword evidence="12" id="KW-0067">ATP-binding</keyword>
<dbReference type="InterPro" id="IPR012310">
    <property type="entry name" value="DNA_ligase_ATP-dep_cent"/>
</dbReference>
<keyword evidence="9" id="KW-0227">DNA damage</keyword>
<keyword evidence="16" id="KW-0234">DNA repair</keyword>
<evidence type="ECO:0000256" key="5">
    <source>
        <dbReference type="ARBA" id="ARBA00022695"/>
    </source>
</evidence>
<sequence length="841" mass="97383">MSLKKYHEKRNFNKTPEPKGKVQHTQKSLFIIQKHAASHLHYDFRLELEGVLKSWAVPKGPCLDPNVKRLAMQVEDHPVEYGSFEGIIPAGEYGGGTVMLWDRGKWHPLDDDPVAAYEKGHLRFELNAEKLKGRWDLIKSYKDKKVWFLVKYKDKEVKSLAEYDITDEKPNSVLTSQTLEEIKENYTHSWDKQGLKKAPKIKKSDIAKQLASVLSENKAKSIFPDIISPELATLVDEIPEGPNWLHEIKFDGYRIIAFKDGSTIRLMSRNNKDWTANFPNIVTELKKLPVKRTIFDGEIVVLDEQHKSNFQLLQNSVKANKKVPFIYYIFDLIYVEKSDLREQPLLERKTTLAKVLESSNKEVLRFSEHIIDQGEEVLKQSCALALEGIVSKKVNSLYLEKRTEDWVKVKCIKRQEFVVGGYTLPKGARHYFGSLLVGFYDKQGQLHYCGNVGTGFTQASLKSVFKELEKHRTTKNPFNSRPPDASKALWVNPILVAEVEFTEWTNDERLRHPSFQGLRYDKDAHSVRKEVETPIKEVNQSTKSSKKRSKKKQDFAGLTHADKVIYTEDKITKGELYSYYDEISEYILPYIKNRLLTLVRCPEKYSKCFYQKHLYANRSPSLYSLAVQGKTEVEQYLYLKDKKGLLSLIQMGVLEIHPWGSQIKSLEYPDTITIDLDPAPDVLWKEVVQAALEIKKYLEQIQLTCFVKTTGGKGLHVVVPILPEYDWEEVKQFTEIFVQFLEKLKPEAYVSKISKTKRKGKIFIDYLRNQRGATAISTYSTRARLHAPVATPLDWNELTDNFNDTFYTIRSLPHRLKELKTDPWQEFRKIKQSLNLDALRS</sequence>
<dbReference type="InterPro" id="IPR012340">
    <property type="entry name" value="NA-bd_OB-fold"/>
</dbReference>
<dbReference type="NCBIfam" id="TIGR02777">
    <property type="entry name" value="LigD_PE_dom"/>
    <property type="match status" value="1"/>
</dbReference>
<evidence type="ECO:0000259" key="22">
    <source>
        <dbReference type="PROSITE" id="PS50160"/>
    </source>
</evidence>
<dbReference type="Proteomes" id="UP000254794">
    <property type="component" value="Unassembled WGS sequence"/>
</dbReference>
<dbReference type="EC" id="6.5.1.1" evidence="2"/>
<dbReference type="Gene3D" id="3.30.470.30">
    <property type="entry name" value="DNA ligase/mRNA capping enzyme"/>
    <property type="match status" value="1"/>
</dbReference>
<evidence type="ECO:0000256" key="17">
    <source>
        <dbReference type="ARBA" id="ARBA00023211"/>
    </source>
</evidence>
<comment type="catalytic activity">
    <reaction evidence="20">
        <text>ATP + (deoxyribonucleotide)n-3'-hydroxyl + 5'-phospho-(deoxyribonucleotide)m = (deoxyribonucleotide)n+m + AMP + diphosphate.</text>
        <dbReference type="EC" id="6.5.1.1"/>
    </reaction>
</comment>
<dbReference type="Pfam" id="PF04679">
    <property type="entry name" value="DNA_ligase_A_C"/>
    <property type="match status" value="1"/>
</dbReference>
<evidence type="ECO:0000256" key="13">
    <source>
        <dbReference type="ARBA" id="ARBA00022932"/>
    </source>
</evidence>
<dbReference type="PANTHER" id="PTHR42705">
    <property type="entry name" value="BIFUNCTIONAL NON-HOMOLOGOUS END JOINING PROTEIN LIGD"/>
    <property type="match status" value="1"/>
</dbReference>
<evidence type="ECO:0000256" key="19">
    <source>
        <dbReference type="ARBA" id="ARBA00029943"/>
    </source>
</evidence>
<dbReference type="Gene3D" id="3.90.920.10">
    <property type="entry name" value="DNA primase, PRIM domain"/>
    <property type="match status" value="1"/>
</dbReference>
<dbReference type="OrthoDB" id="9802472at2"/>
<dbReference type="InterPro" id="IPR033651">
    <property type="entry name" value="PaeLigD_Pol-like"/>
</dbReference>
<keyword evidence="11" id="KW-0269">Exonuclease</keyword>
<dbReference type="GO" id="GO:0005524">
    <property type="term" value="F:ATP binding"/>
    <property type="evidence" value="ECO:0007669"/>
    <property type="project" value="UniProtKB-KW"/>
</dbReference>
<evidence type="ECO:0000313" key="24">
    <source>
        <dbReference type="Proteomes" id="UP000254794"/>
    </source>
</evidence>
<dbReference type="GO" id="GO:0006310">
    <property type="term" value="P:DNA recombination"/>
    <property type="evidence" value="ECO:0007669"/>
    <property type="project" value="UniProtKB-KW"/>
</dbReference>
<evidence type="ECO:0000256" key="16">
    <source>
        <dbReference type="ARBA" id="ARBA00023204"/>
    </source>
</evidence>
<dbReference type="CDD" id="cd04862">
    <property type="entry name" value="PaeLigD_Pol_like"/>
    <property type="match status" value="1"/>
</dbReference>
<dbReference type="InterPro" id="IPR052171">
    <property type="entry name" value="NHEJ_LigD"/>
</dbReference>
<evidence type="ECO:0000256" key="20">
    <source>
        <dbReference type="ARBA" id="ARBA00034003"/>
    </source>
</evidence>
<keyword evidence="18" id="KW-0511">Multifunctional enzyme</keyword>
<dbReference type="Pfam" id="PF01068">
    <property type="entry name" value="DNA_ligase_A_M"/>
    <property type="match status" value="1"/>
</dbReference>
<evidence type="ECO:0000256" key="8">
    <source>
        <dbReference type="ARBA" id="ARBA00022741"/>
    </source>
</evidence>
<evidence type="ECO:0000256" key="2">
    <source>
        <dbReference type="ARBA" id="ARBA00012727"/>
    </source>
</evidence>
<dbReference type="AlphaFoldDB" id="A0A378JI22"/>
<keyword evidence="3 23" id="KW-0436">Ligase</keyword>
<dbReference type="InterPro" id="IPR014146">
    <property type="entry name" value="LigD_ligase_dom"/>
</dbReference>
<dbReference type="InterPro" id="IPR012309">
    <property type="entry name" value="DNA_ligase_ATP-dep_C"/>
</dbReference>
<evidence type="ECO:0000256" key="10">
    <source>
        <dbReference type="ARBA" id="ARBA00022801"/>
    </source>
</evidence>
<evidence type="ECO:0000256" key="7">
    <source>
        <dbReference type="ARBA" id="ARBA00022723"/>
    </source>
</evidence>
<evidence type="ECO:0000256" key="3">
    <source>
        <dbReference type="ARBA" id="ARBA00022598"/>
    </source>
</evidence>
<comment type="cofactor">
    <cofactor evidence="1">
        <name>Mn(2+)</name>
        <dbReference type="ChEBI" id="CHEBI:29035"/>
    </cofactor>
</comment>
<feature type="domain" description="ATP-dependent DNA ligase family profile" evidence="22">
    <location>
        <begin position="318"/>
        <end position="410"/>
    </location>
</feature>
<evidence type="ECO:0000256" key="11">
    <source>
        <dbReference type="ARBA" id="ARBA00022839"/>
    </source>
</evidence>
<keyword evidence="10" id="KW-0378">Hydrolase</keyword>
<evidence type="ECO:0000256" key="18">
    <source>
        <dbReference type="ARBA" id="ARBA00023268"/>
    </source>
</evidence>
<keyword evidence="17" id="KW-0464">Manganese</keyword>
<dbReference type="NCBIfam" id="TIGR02776">
    <property type="entry name" value="NHEJ_ligase_prk"/>
    <property type="match status" value="1"/>
</dbReference>
<dbReference type="GO" id="GO:0006281">
    <property type="term" value="P:DNA repair"/>
    <property type="evidence" value="ECO:0007669"/>
    <property type="project" value="UniProtKB-KW"/>
</dbReference>
<gene>
    <name evidence="23" type="ORF">NCTC13316_00394</name>
</gene>
<dbReference type="NCBIfam" id="TIGR02778">
    <property type="entry name" value="ligD_pol"/>
    <property type="match status" value="1"/>
</dbReference>
<dbReference type="Pfam" id="PF13298">
    <property type="entry name" value="LigD_N"/>
    <property type="match status" value="1"/>
</dbReference>
<keyword evidence="6" id="KW-0540">Nuclease</keyword>
<dbReference type="GO" id="GO:0003910">
    <property type="term" value="F:DNA ligase (ATP) activity"/>
    <property type="evidence" value="ECO:0007669"/>
    <property type="project" value="UniProtKB-EC"/>
</dbReference>
<dbReference type="EMBL" id="UGOD01000001">
    <property type="protein sequence ID" value="STX50318.1"/>
    <property type="molecule type" value="Genomic_DNA"/>
</dbReference>
<dbReference type="InterPro" id="IPR014143">
    <property type="entry name" value="NHEJ_ligase_prk"/>
</dbReference>